<keyword evidence="6 9" id="KW-1133">Transmembrane helix</keyword>
<dbReference type="Pfam" id="PF05231">
    <property type="entry name" value="MASE1"/>
    <property type="match status" value="1"/>
</dbReference>
<evidence type="ECO:0000256" key="5">
    <source>
        <dbReference type="ARBA" id="ARBA00022692"/>
    </source>
</evidence>
<evidence type="ECO:0000256" key="2">
    <source>
        <dbReference type="ARBA" id="ARBA00004651"/>
    </source>
</evidence>
<dbReference type="PROSITE" id="PS50887">
    <property type="entry name" value="GGDEF"/>
    <property type="match status" value="1"/>
</dbReference>
<dbReference type="EMBL" id="CP059736">
    <property type="protein sequence ID" value="WDE02347.1"/>
    <property type="molecule type" value="Genomic_DNA"/>
</dbReference>
<dbReference type="PANTHER" id="PTHR45138:SF9">
    <property type="entry name" value="DIGUANYLATE CYCLASE DGCM-RELATED"/>
    <property type="match status" value="1"/>
</dbReference>
<dbReference type="InterPro" id="IPR029787">
    <property type="entry name" value="Nucleotide_cyclase"/>
</dbReference>
<evidence type="ECO:0000256" key="6">
    <source>
        <dbReference type="ARBA" id="ARBA00022989"/>
    </source>
</evidence>
<dbReference type="InterPro" id="IPR000160">
    <property type="entry name" value="GGDEF_dom"/>
</dbReference>
<feature type="transmembrane region" description="Helical" evidence="9">
    <location>
        <begin position="42"/>
        <end position="68"/>
    </location>
</feature>
<dbReference type="InterPro" id="IPR043128">
    <property type="entry name" value="Rev_trsase/Diguanyl_cyclase"/>
</dbReference>
<dbReference type="SUPFAM" id="SSF55073">
    <property type="entry name" value="Nucleotide cyclase"/>
    <property type="match status" value="1"/>
</dbReference>
<reference evidence="11 12" key="1">
    <citation type="journal article" date="2015" name="Genome Announc.">
        <title>Draft Genome Sequences of Marine Isolates of Thalassomonas viridans and Thalassomonas actiniarum.</title>
        <authorList>
            <person name="Olonade I."/>
            <person name="van Zyl L.J."/>
            <person name="Trindade M."/>
        </authorList>
    </citation>
    <scope>NUCLEOTIDE SEQUENCE [LARGE SCALE GENOMIC DNA]</scope>
    <source>
        <strain evidence="11 12">A5K-106</strain>
    </source>
</reference>
<evidence type="ECO:0000259" key="10">
    <source>
        <dbReference type="PROSITE" id="PS50887"/>
    </source>
</evidence>
<evidence type="ECO:0000256" key="4">
    <source>
        <dbReference type="ARBA" id="ARBA00022475"/>
    </source>
</evidence>
<dbReference type="InterPro" id="IPR007895">
    <property type="entry name" value="MASE1"/>
</dbReference>
<gene>
    <name evidence="11" type="ORF">SG35_031855</name>
</gene>
<dbReference type="GO" id="GO:0005886">
    <property type="term" value="C:plasma membrane"/>
    <property type="evidence" value="ECO:0007669"/>
    <property type="project" value="UniProtKB-SubCell"/>
</dbReference>
<dbReference type="GO" id="GO:0052621">
    <property type="term" value="F:diguanylate cyclase activity"/>
    <property type="evidence" value="ECO:0007669"/>
    <property type="project" value="UniProtKB-EC"/>
</dbReference>
<comment type="catalytic activity">
    <reaction evidence="8">
        <text>2 GTP = 3',3'-c-di-GMP + 2 diphosphate</text>
        <dbReference type="Rhea" id="RHEA:24898"/>
        <dbReference type="ChEBI" id="CHEBI:33019"/>
        <dbReference type="ChEBI" id="CHEBI:37565"/>
        <dbReference type="ChEBI" id="CHEBI:58805"/>
        <dbReference type="EC" id="2.7.7.65"/>
    </reaction>
</comment>
<dbReference type="NCBIfam" id="TIGR00254">
    <property type="entry name" value="GGDEF"/>
    <property type="match status" value="1"/>
</dbReference>
<accession>A0AAE9YXF7</accession>
<keyword evidence="4" id="KW-1003">Cell membrane</keyword>
<feature type="transmembrane region" description="Helical" evidence="9">
    <location>
        <begin position="113"/>
        <end position="139"/>
    </location>
</feature>
<dbReference type="RefSeq" id="WP_053042818.1">
    <property type="nucleotide sequence ID" value="NZ_CP059736.1"/>
</dbReference>
<feature type="transmembrane region" description="Helical" evidence="9">
    <location>
        <begin position="74"/>
        <end position="93"/>
    </location>
</feature>
<proteinExistence type="predicted"/>
<feature type="domain" description="GGDEF" evidence="10">
    <location>
        <begin position="359"/>
        <end position="499"/>
    </location>
</feature>
<comment type="subcellular location">
    <subcellularLocation>
        <location evidence="2">Cell membrane</location>
        <topology evidence="2">Multi-pass membrane protein</topology>
    </subcellularLocation>
</comment>
<keyword evidence="7 9" id="KW-0472">Membrane</keyword>
<comment type="cofactor">
    <cofactor evidence="1">
        <name>Mg(2+)</name>
        <dbReference type="ChEBI" id="CHEBI:18420"/>
    </cofactor>
</comment>
<dbReference type="PANTHER" id="PTHR45138">
    <property type="entry name" value="REGULATORY COMPONENTS OF SENSORY TRANSDUCTION SYSTEM"/>
    <property type="match status" value="1"/>
</dbReference>
<evidence type="ECO:0000256" key="8">
    <source>
        <dbReference type="ARBA" id="ARBA00034247"/>
    </source>
</evidence>
<feature type="transmembrane region" description="Helical" evidence="9">
    <location>
        <begin position="6"/>
        <end position="30"/>
    </location>
</feature>
<organism evidence="11 12">
    <name type="scientific">Thalassomonas actiniarum</name>
    <dbReference type="NCBI Taxonomy" id="485447"/>
    <lineage>
        <taxon>Bacteria</taxon>
        <taxon>Pseudomonadati</taxon>
        <taxon>Pseudomonadota</taxon>
        <taxon>Gammaproteobacteria</taxon>
        <taxon>Alteromonadales</taxon>
        <taxon>Colwelliaceae</taxon>
        <taxon>Thalassomonas</taxon>
    </lineage>
</organism>
<evidence type="ECO:0000256" key="3">
    <source>
        <dbReference type="ARBA" id="ARBA00012528"/>
    </source>
</evidence>
<dbReference type="Proteomes" id="UP000032568">
    <property type="component" value="Chromosome pTact"/>
</dbReference>
<evidence type="ECO:0000256" key="1">
    <source>
        <dbReference type="ARBA" id="ARBA00001946"/>
    </source>
</evidence>
<dbReference type="AlphaFoldDB" id="A0AAE9YXF7"/>
<feature type="transmembrane region" description="Helical" evidence="9">
    <location>
        <begin position="265"/>
        <end position="282"/>
    </location>
</feature>
<dbReference type="SMART" id="SM00267">
    <property type="entry name" value="GGDEF"/>
    <property type="match status" value="1"/>
</dbReference>
<dbReference type="Pfam" id="PF00990">
    <property type="entry name" value="GGDEF"/>
    <property type="match status" value="1"/>
</dbReference>
<feature type="transmembrane region" description="Helical" evidence="9">
    <location>
        <begin position="184"/>
        <end position="203"/>
    </location>
</feature>
<evidence type="ECO:0000256" key="7">
    <source>
        <dbReference type="ARBA" id="ARBA00023136"/>
    </source>
</evidence>
<protein>
    <recommendedName>
        <fullName evidence="3">diguanylate cyclase</fullName>
        <ecNumber evidence="3">2.7.7.65</ecNumber>
    </recommendedName>
</protein>
<dbReference type="EC" id="2.7.7.65" evidence="3"/>
<feature type="transmembrane region" description="Helical" evidence="9">
    <location>
        <begin position="234"/>
        <end position="253"/>
    </location>
</feature>
<keyword evidence="5 9" id="KW-0812">Transmembrane</keyword>
<evidence type="ECO:0000313" key="11">
    <source>
        <dbReference type="EMBL" id="WDE02347.1"/>
    </source>
</evidence>
<feature type="transmembrane region" description="Helical" evidence="9">
    <location>
        <begin position="151"/>
        <end position="172"/>
    </location>
</feature>
<sequence length="503" mass="56069">MSNNSFLQISYIFAVTLVAILSAYEVGYIVNNVVTIWPATAVIYWAIRHFGLSGFIGTALAGCIHSYAWLNFPLFNLLIPLSSSLCAWGAVILERHFNPRGYIFDGSHNMLIFLTVGIGGFSLSSAIIGNILISVQFAVPWSAYGIGVWNWFLADYTGGIMLAPLLLVLPLFYKQVITEWRISLVEITLSFLLLALITLVFLSGIMKNYGTFSPMFLGLPGAIFMSTRGASARVCLCFFLFTVAALMMTVTLGGNTEDNVGLRTVQLYLTIVLVCGLILHSVRVERGKLINKLADERRQLEIRVKERTAELSREVSEKKEIALKMEALARIDPLTKLYNRRYFAELAARDLIRGQRNNEPVSLCMLDIDYFKTINDTYGHPTGDSVLVELAQILLREIRHEIDSVVRLGGEEFAILMPQTPLKVAKEVCERIRHKVASHNFKVDEGAKIKPKRLLVTISIGIIECPLIEDTIDSSISAADKALYQAKHEGRNCVICGELPRVI</sequence>
<dbReference type="KEGG" id="tact:SG35_031855"/>
<dbReference type="InterPro" id="IPR050469">
    <property type="entry name" value="Diguanylate_Cyclase"/>
</dbReference>
<evidence type="ECO:0000313" key="12">
    <source>
        <dbReference type="Proteomes" id="UP000032568"/>
    </source>
</evidence>
<dbReference type="Gene3D" id="3.30.70.270">
    <property type="match status" value="1"/>
</dbReference>
<evidence type="ECO:0000256" key="9">
    <source>
        <dbReference type="SAM" id="Phobius"/>
    </source>
</evidence>
<reference evidence="11 12" key="2">
    <citation type="journal article" date="2022" name="Mar. Drugs">
        <title>Bioassay-Guided Fractionation Leads to the Detection of Cholic Acid Generated by the Rare Thalassomonas sp.</title>
        <authorList>
            <person name="Pheiffer F."/>
            <person name="Schneider Y.K."/>
            <person name="Hansen E.H."/>
            <person name="Andersen J.H."/>
            <person name="Isaksson J."/>
            <person name="Busche T."/>
            <person name="R C."/>
            <person name="Kalinowski J."/>
            <person name="Zyl L.V."/>
            <person name="Trindade M."/>
        </authorList>
    </citation>
    <scope>NUCLEOTIDE SEQUENCE [LARGE SCALE GENOMIC DNA]</scope>
    <source>
        <strain evidence="11 12">A5K-106</strain>
    </source>
</reference>
<dbReference type="CDD" id="cd01949">
    <property type="entry name" value="GGDEF"/>
    <property type="match status" value="1"/>
</dbReference>
<keyword evidence="12" id="KW-1185">Reference proteome</keyword>
<dbReference type="FunFam" id="3.30.70.270:FF:000001">
    <property type="entry name" value="Diguanylate cyclase domain protein"/>
    <property type="match status" value="1"/>
</dbReference>
<name>A0AAE9YXF7_9GAMM</name>